<feature type="region of interest" description="Disordered" evidence="2">
    <location>
        <begin position="1278"/>
        <end position="1307"/>
    </location>
</feature>
<proteinExistence type="predicted"/>
<name>Q382B6_TRYB2</name>
<gene>
    <name evidence="5" type="ORF">Tb11.01.5800</name>
</gene>
<feature type="compositionally biased region" description="Basic residues" evidence="2">
    <location>
        <begin position="1495"/>
        <end position="1504"/>
    </location>
</feature>
<comment type="caution">
    <text evidence="1">Lacks conserved residue(s) required for the propagation of feature annotation.</text>
</comment>
<evidence type="ECO:0000313" key="6">
    <source>
        <dbReference type="Proteomes" id="UP000008524"/>
    </source>
</evidence>
<keyword evidence="3" id="KW-0732">Signal</keyword>
<dbReference type="Proteomes" id="UP000008524">
    <property type="component" value="Chromosome 11"/>
</dbReference>
<dbReference type="GeneID" id="3665185"/>
<dbReference type="InterPro" id="IPR001300">
    <property type="entry name" value="Peptidase_C2_calpain_cat"/>
</dbReference>
<organism evidence="5 6">
    <name type="scientific">Trypanosoma brucei brucei (strain 927/4 GUTat10.1)</name>
    <dbReference type="NCBI Taxonomy" id="185431"/>
    <lineage>
        <taxon>Eukaryota</taxon>
        <taxon>Discoba</taxon>
        <taxon>Euglenozoa</taxon>
        <taxon>Kinetoplastea</taxon>
        <taxon>Metakinetoplastina</taxon>
        <taxon>Trypanosomatida</taxon>
        <taxon>Trypanosomatidae</taxon>
        <taxon>Trypanosoma</taxon>
    </lineage>
</organism>
<dbReference type="PaxDb" id="5691-EAN80365"/>
<dbReference type="InterPro" id="IPR053033">
    <property type="entry name" value="Androglobin-like"/>
</dbReference>
<dbReference type="KEGG" id="tbr:Tb11.01.5800"/>
<feature type="compositionally biased region" description="Polar residues" evidence="2">
    <location>
        <begin position="1200"/>
        <end position="1221"/>
    </location>
</feature>
<evidence type="ECO:0000256" key="3">
    <source>
        <dbReference type="SAM" id="SignalP"/>
    </source>
</evidence>
<evidence type="ECO:0000259" key="4">
    <source>
        <dbReference type="PROSITE" id="PS50203"/>
    </source>
</evidence>
<dbReference type="PROSITE" id="PS50203">
    <property type="entry name" value="CALPAIN_CAT"/>
    <property type="match status" value="1"/>
</dbReference>
<reference evidence="5 6" key="2">
    <citation type="journal article" date="2005" name="Science">
        <title>The genome of the African trypanosome Trypanosoma brucei.</title>
        <authorList>
            <person name="Berriman M."/>
            <person name="Ghedin E."/>
            <person name="Hertz-Fowler C."/>
            <person name="Blandin G."/>
            <person name="Renauld H."/>
            <person name="Bartholomeu D.C."/>
            <person name="Lennard N.J."/>
            <person name="Caler E."/>
            <person name="Hamlin N.E."/>
            <person name="Haas B."/>
            <person name="Bohme U."/>
            <person name="Hannick L."/>
            <person name="Aslett M.A."/>
            <person name="Shallom J."/>
            <person name="Marcello L."/>
            <person name="Hou L."/>
            <person name="Wickstead B."/>
            <person name="Alsmark U.C."/>
            <person name="Arrowsmith C."/>
            <person name="Atkin R.J."/>
            <person name="Barron A.J."/>
            <person name="Bringaud F."/>
            <person name="Brooks K."/>
            <person name="Carrington M."/>
            <person name="Cherevach I."/>
            <person name="Chillingworth T.J."/>
            <person name="Churcher C."/>
            <person name="Clark L.N."/>
            <person name="Corton C.H."/>
            <person name="Cronin A."/>
            <person name="Davies R.M."/>
            <person name="Doggett J."/>
            <person name="Djikeng A."/>
            <person name="Feldblyum T."/>
            <person name="Field M.C."/>
            <person name="Fraser A."/>
            <person name="Goodhead I."/>
            <person name="Hance Z."/>
            <person name="Harper D."/>
            <person name="Harris B.R."/>
            <person name="Hauser H."/>
            <person name="Hostetler J."/>
            <person name="Ivens A."/>
            <person name="Jagels K."/>
            <person name="Johnson D."/>
            <person name="Johnson J."/>
            <person name="Jones K."/>
            <person name="Kerhornou A.X."/>
            <person name="Koo H."/>
            <person name="Larke N."/>
            <person name="Landfear S."/>
            <person name="Larkin C."/>
            <person name="Leech V."/>
            <person name="Line A."/>
            <person name="Lord A."/>
            <person name="Macleod A."/>
            <person name="Mooney P.J."/>
            <person name="Moule S."/>
            <person name="Martin D.M."/>
            <person name="Morgan G.W."/>
            <person name="Mungall K."/>
            <person name="Norbertczak H."/>
            <person name="Ormond D."/>
            <person name="Pai G."/>
            <person name="Peacock C.S."/>
            <person name="Peterson J."/>
            <person name="Quail M.A."/>
            <person name="Rabbinowitsch E."/>
            <person name="Rajandream M.A."/>
            <person name="Reitter C."/>
            <person name="Salzberg S.L."/>
            <person name="Sanders M."/>
            <person name="Schobel S."/>
            <person name="Sharp S."/>
            <person name="Simmonds M."/>
            <person name="Simpson A.J."/>
            <person name="Tallon L."/>
            <person name="Turner C.M."/>
            <person name="Tait A."/>
            <person name="Tivey A.R."/>
            <person name="Van Aken S."/>
            <person name="Walker D."/>
            <person name="Wanless D."/>
            <person name="Wang S."/>
            <person name="White B."/>
            <person name="White O."/>
            <person name="Whitehead S."/>
            <person name="Woodward J."/>
            <person name="Wortman J."/>
            <person name="Adams M.D."/>
            <person name="Embley T.M."/>
            <person name="Gull K."/>
            <person name="Ullu E."/>
            <person name="Barry J.D."/>
            <person name="Fairlamb A.H."/>
            <person name="Opperdoes F."/>
            <person name="Barrell B.G."/>
            <person name="Donelson J.E."/>
            <person name="Hall N."/>
            <person name="Fraser C.M."/>
            <person name="Melville S.E."/>
            <person name="El-Sayed N.M."/>
        </authorList>
    </citation>
    <scope>NUCLEOTIDE SEQUENCE [LARGE SCALE GENOMIC DNA]</scope>
    <source>
        <strain evidence="5 6">927/4 GUTat10.1</strain>
    </source>
</reference>
<protein>
    <submittedName>
        <fullName evidence="5">Calpain-like cysteine peptidase, putative</fullName>
    </submittedName>
</protein>
<dbReference type="SUPFAM" id="SSF54001">
    <property type="entry name" value="Cysteine proteinases"/>
    <property type="match status" value="1"/>
</dbReference>
<dbReference type="GO" id="GO:0006508">
    <property type="term" value="P:proteolysis"/>
    <property type="evidence" value="ECO:0007669"/>
    <property type="project" value="InterPro"/>
</dbReference>
<keyword evidence="6" id="KW-1185">Reference proteome</keyword>
<dbReference type="EMBL" id="CH464491">
    <property type="protein sequence ID" value="EAN80365.1"/>
    <property type="molecule type" value="Genomic_DNA"/>
</dbReference>
<dbReference type="AlphaFoldDB" id="Q382B6"/>
<dbReference type="OrthoDB" id="9374162at2759"/>
<feature type="region of interest" description="Disordered" evidence="2">
    <location>
        <begin position="1483"/>
        <end position="1504"/>
    </location>
</feature>
<feature type="region of interest" description="Disordered" evidence="2">
    <location>
        <begin position="1174"/>
        <end position="1221"/>
    </location>
</feature>
<sequence length="1504" mass="165627">MLTIPLPLSLVYFRTVLLITAFPCNYFACANDTERLPPFFLCLRTASRMSQRSRKVPTEGGVLSVNSGSGLAIWNELQIQQENWGGNLGLPAREPGAVVELASTEGKIVVSTDPEQRNIFKECILGLSGSVGDITCTDFEVNWKRPVEIFAPFRPLVHRNVTPFFDPYDTERVIGSRVPAMTSPSRRADSKSSAAAIPLHIQFPEIVTTAEFPTPEAPATESLAFSEEGVVGQYRKVQPLTQAYDVGLELGCAATPAEACGSRYSTDLRRRLNQADAISRLSEPPPFVMDAFNTAIRFVESEQNILTKGNYLWELIHPHAPGTCHPVYNPYGKYVVRLFIDGYFRQVPIDDYLPVDALGRPFFSVTAQKEIWPALIAKALFVALGPNRHLLFTDSEAIIACLLGEWVPQRINPRTQPATACALLLNARKDQLYNDSDATHFSASQVLTPDKDKGVSVSTQEQCNTSPWVDNQINERPASQSKRASRLETSFANGANSPLSYDISVTNVPAVPETPVICAVGVLPHDMRKLYVIHKVVVFRDTLALKISTNPPSSIIEPKELTLDNKDEAVQGLLHHPSCGDLDQRGTGWAASQESAVASSAFWVTFEELAESLDIIIWRQLGQESPFTFNSRITYTDTSSHPRKKGAASAAAAATTVARQTVVRWMHISSKAPEQIAIVNLGGSASCRAASAVIGSPTPSLLAAAHQTPALSMMGSESSQLKALSGEGREVHLDLYRWDRGDVLCRAASFACEPSRLECMLHTVPAGSHVFRVTVVGLEPQEVVGLFSTRNFILGDEKEALRSANIFKMSDAGAHPGVEKPNEEVIWFKHRFAVKEPTIVSFVLSTLESGEELSMYRDMPGASGKESKGVKTRNTNVRLHSKEAAEGSPPRGAHAEIIPYCNVLLVDLDAGTSKRGAVGHLVRQRIEPNQRGYLVMAYALVEADSISFSLKPADLCADSPLEYGSPREKETNGLSPCGDKGPLTPFGVRPHLFSKGWWRLVVLSSVPLDSYRAIPKDTWSFAEKGQLKQGSNALLFSYACTVSDRTDITLLLDVHSQRPIPFRIKIFRAGVEGPPVFVSEECVNHLFVPHVAVDVPEKVKNVAYIIEAWLDKEKVEEWERMRRLSQELKFLLAAEAARVKAEMKQQKELQEYHEDPRAFKERLLNQEMGPVENLVPTPLREQMSVSSKKGRPSVDKRRTLSNAAPSRQTIVRTSVTPSTPASAVAVHIDSIDPELVVTYDLRLYFSAKTDVKCVATGKDPLTTMRGLWVPPIDPLFGEAPPLSGGRSGGQRGKQKDSSPSPEELYKADQGRLSRQNFLENPRNLLFPYLPQGEKIRGVEESAPNALASTPSIALVVGVEDEPNFLHAPILDESAHRVQHFSLYATEVVPPTHGSPTQSASGVPFLRTRSPNGRIAPPTFGNNPPPTDDDALAIELKTPVNEVCLWLGEELRRQEERRAECRNGIKTLMREYWETRKPGAAVLALPHAREDEGNKRPRPRSKMSS</sequence>
<dbReference type="RefSeq" id="XP_829477.1">
    <property type="nucleotide sequence ID" value="XM_824384.1"/>
</dbReference>
<evidence type="ECO:0000313" key="5">
    <source>
        <dbReference type="EMBL" id="EAN80365.1"/>
    </source>
</evidence>
<evidence type="ECO:0000256" key="2">
    <source>
        <dbReference type="SAM" id="MobiDB-lite"/>
    </source>
</evidence>
<feature type="domain" description="Calpain catalytic" evidence="4">
    <location>
        <begin position="328"/>
        <end position="404"/>
    </location>
</feature>
<dbReference type="eggNOG" id="KOG0045">
    <property type="taxonomic scope" value="Eukaryota"/>
</dbReference>
<dbReference type="InterPro" id="IPR038765">
    <property type="entry name" value="Papain-like_cys_pep_sf"/>
</dbReference>
<feature type="chain" id="PRO_5004221858" evidence="3">
    <location>
        <begin position="22"/>
        <end position="1504"/>
    </location>
</feature>
<reference evidence="5 6" key="1">
    <citation type="journal article" date="2005" name="Science">
        <title>Comparative genomics of trypanosomatid parasitic protozoa.</title>
        <authorList>
            <person name="El-Sayed N.M."/>
            <person name="Myler P.J."/>
            <person name="Blandin G."/>
            <person name="Berriman M."/>
            <person name="Crabtree J."/>
            <person name="Aggarwal G."/>
            <person name="Caler E."/>
            <person name="Renauld H."/>
            <person name="Worthey E.A."/>
            <person name="Hertz-Fowler C."/>
            <person name="Ghedin E."/>
            <person name="Peacock C."/>
            <person name="Bartholomeu D.C."/>
            <person name="Haas B.J."/>
            <person name="Tran A.N."/>
            <person name="Wortman J.R."/>
            <person name="Alsmark U.C."/>
            <person name="Angiuoli S."/>
            <person name="Anupama A."/>
            <person name="Badger J."/>
            <person name="Bringaud F."/>
            <person name="Cadag E."/>
            <person name="Carlton J.M."/>
            <person name="Cerqueira G.C."/>
            <person name="Creasy T."/>
            <person name="Delcher A.L."/>
            <person name="Djikeng A."/>
            <person name="Embley T.M."/>
            <person name="Hauser C."/>
            <person name="Ivens A.C."/>
            <person name="Kummerfeld S.K."/>
            <person name="Pereira-Leal J.B."/>
            <person name="Nilsson D."/>
            <person name="Peterson J."/>
            <person name="Salzberg S.L."/>
            <person name="Shallom J."/>
            <person name="Silva J.C."/>
            <person name="Sundaram J."/>
            <person name="Westenberger S."/>
            <person name="White O."/>
            <person name="Melville S.E."/>
            <person name="Donelson J.E."/>
            <person name="Andersson B."/>
            <person name="Stuart K.D."/>
            <person name="Hall N."/>
        </authorList>
    </citation>
    <scope>NUCLEOTIDE SEQUENCE [LARGE SCALE GENOMIC DNA]</scope>
    <source>
        <strain evidence="5 6">927/4 GUTat10.1</strain>
    </source>
</reference>
<dbReference type="InParanoid" id="Q382B6"/>
<feature type="region of interest" description="Disordered" evidence="2">
    <location>
        <begin position="466"/>
        <end position="487"/>
    </location>
</feature>
<dbReference type="PANTHER" id="PTHR46298:SF1">
    <property type="entry name" value="ANDROGLOBIN"/>
    <property type="match status" value="1"/>
</dbReference>
<accession>Q382B6</accession>
<dbReference type="PANTHER" id="PTHR46298">
    <property type="entry name" value="ANDROGLOBIN"/>
    <property type="match status" value="1"/>
</dbReference>
<dbReference type="GO" id="GO:0004198">
    <property type="term" value="F:calcium-dependent cysteine-type endopeptidase activity"/>
    <property type="evidence" value="ECO:0007669"/>
    <property type="project" value="InterPro"/>
</dbReference>
<evidence type="ECO:0000256" key="1">
    <source>
        <dbReference type="PROSITE-ProRule" id="PRU00239"/>
    </source>
</evidence>
<feature type="signal peptide" evidence="3">
    <location>
        <begin position="1"/>
        <end position="21"/>
    </location>
</feature>